<evidence type="ECO:0000313" key="6">
    <source>
        <dbReference type="EMBL" id="KGJ96757.1"/>
    </source>
</evidence>
<evidence type="ECO:0000256" key="2">
    <source>
        <dbReference type="ARBA" id="ARBA00022741"/>
    </source>
</evidence>
<dbReference type="Gene3D" id="3.40.50.300">
    <property type="entry name" value="P-loop containing nucleotide triphosphate hydrolases"/>
    <property type="match status" value="1"/>
</dbReference>
<accession>A0A099L3N4</accession>
<dbReference type="AlphaFoldDB" id="A0A099L3N4"/>
<dbReference type="PROSITE" id="PS00211">
    <property type="entry name" value="ABC_TRANSPORTER_1"/>
    <property type="match status" value="1"/>
</dbReference>
<dbReference type="GO" id="GO:0022857">
    <property type="term" value="F:transmembrane transporter activity"/>
    <property type="evidence" value="ECO:0007669"/>
    <property type="project" value="UniProtKB-ARBA"/>
</dbReference>
<keyword evidence="2" id="KW-0547">Nucleotide-binding</keyword>
<dbReference type="Pfam" id="PF00005">
    <property type="entry name" value="ABC_tran"/>
    <property type="match status" value="1"/>
</dbReference>
<keyword evidence="3" id="KW-0067">ATP-binding</keyword>
<reference evidence="6 7" key="1">
    <citation type="submission" date="2014-08" db="EMBL/GenBank/DDBJ databases">
        <title>Genomic and Phenotypic Diversity of Colwellia psychrerythraea strains from Disparate Marine Basins.</title>
        <authorList>
            <person name="Techtmann S.M."/>
            <person name="Stelling S.C."/>
            <person name="Utturkar S.M."/>
            <person name="Alshibli N."/>
            <person name="Harris A."/>
            <person name="Brown S.D."/>
            <person name="Hazen T.C."/>
        </authorList>
    </citation>
    <scope>NUCLEOTIDE SEQUENCE [LARGE SCALE GENOMIC DNA]</scope>
    <source>
        <strain evidence="6 7">GAB14E</strain>
    </source>
</reference>
<dbReference type="InterPro" id="IPR017871">
    <property type="entry name" value="ABC_transporter-like_CS"/>
</dbReference>
<evidence type="ECO:0000313" key="7">
    <source>
        <dbReference type="Proteomes" id="UP000029868"/>
    </source>
</evidence>
<dbReference type="InterPro" id="IPR017911">
    <property type="entry name" value="MacB-like_ATP-bd"/>
</dbReference>
<dbReference type="EMBL" id="JQEC01000006">
    <property type="protein sequence ID" value="KGJ96757.1"/>
    <property type="molecule type" value="Genomic_DNA"/>
</dbReference>
<evidence type="ECO:0000256" key="4">
    <source>
        <dbReference type="ARBA" id="ARBA00038388"/>
    </source>
</evidence>
<organism evidence="6 7">
    <name type="scientific">Colwellia psychrerythraea</name>
    <name type="common">Vibrio psychroerythus</name>
    <dbReference type="NCBI Taxonomy" id="28229"/>
    <lineage>
        <taxon>Bacteria</taxon>
        <taxon>Pseudomonadati</taxon>
        <taxon>Pseudomonadota</taxon>
        <taxon>Gammaproteobacteria</taxon>
        <taxon>Alteromonadales</taxon>
        <taxon>Colwelliaceae</taxon>
        <taxon>Colwellia</taxon>
    </lineage>
</organism>
<sequence>MTTQVDIAGITPEVIVSQKTVIETTLLCREFGRGDTLVKALTDANIIIERGEFTAIIGPSGSGKTSLLQLMGGLDNPSSGDVLLDNKNISLMTGTELSDFRRDHIGFIFQAYNLIPVLSARENIEYIMLLQGIPTAERNQRVDNIMHAVGLKGLGDRRPAELSGGQQQRVAVARAMVSKPSIILADEPTANLDSKTGSDLLDMMKELNEQQNMTFVFSTHDPKIMERARRIIRLVDGCVVDDERRD</sequence>
<comment type="caution">
    <text evidence="6">The sequence shown here is derived from an EMBL/GenBank/DDBJ whole genome shotgun (WGS) entry which is preliminary data.</text>
</comment>
<dbReference type="InterPro" id="IPR003593">
    <property type="entry name" value="AAA+_ATPase"/>
</dbReference>
<dbReference type="SMART" id="SM00382">
    <property type="entry name" value="AAA"/>
    <property type="match status" value="1"/>
</dbReference>
<feature type="domain" description="ABC transporter" evidence="5">
    <location>
        <begin position="22"/>
        <end position="246"/>
    </location>
</feature>
<dbReference type="InterPro" id="IPR015854">
    <property type="entry name" value="ABC_transpr_LolD-like"/>
</dbReference>
<evidence type="ECO:0000256" key="3">
    <source>
        <dbReference type="ARBA" id="ARBA00022840"/>
    </source>
</evidence>
<gene>
    <name evidence="6" type="ORF">GAB14E_1633</name>
</gene>
<dbReference type="GO" id="GO:0016887">
    <property type="term" value="F:ATP hydrolysis activity"/>
    <property type="evidence" value="ECO:0007669"/>
    <property type="project" value="InterPro"/>
</dbReference>
<dbReference type="RefSeq" id="WP_052093464.1">
    <property type="nucleotide sequence ID" value="NZ_JQEC01000006.1"/>
</dbReference>
<protein>
    <submittedName>
        <fullName evidence="6">Phosphonate-transporting ATPase</fullName>
        <ecNumber evidence="6">3.6.3.28</ecNumber>
    </submittedName>
</protein>
<keyword evidence="6" id="KW-0378">Hydrolase</keyword>
<dbReference type="PROSITE" id="PS50893">
    <property type="entry name" value="ABC_TRANSPORTER_2"/>
    <property type="match status" value="1"/>
</dbReference>
<dbReference type="GO" id="GO:0005524">
    <property type="term" value="F:ATP binding"/>
    <property type="evidence" value="ECO:0007669"/>
    <property type="project" value="UniProtKB-KW"/>
</dbReference>
<dbReference type="InterPro" id="IPR003439">
    <property type="entry name" value="ABC_transporter-like_ATP-bd"/>
</dbReference>
<evidence type="ECO:0000256" key="1">
    <source>
        <dbReference type="ARBA" id="ARBA00022448"/>
    </source>
</evidence>
<evidence type="ECO:0000259" key="5">
    <source>
        <dbReference type="PROSITE" id="PS50893"/>
    </source>
</evidence>
<name>A0A099L3N4_COLPS</name>
<dbReference type="CDD" id="cd03255">
    <property type="entry name" value="ABC_MJ0796_LolCDE_FtsE"/>
    <property type="match status" value="1"/>
</dbReference>
<dbReference type="EC" id="3.6.3.28" evidence="6"/>
<dbReference type="SUPFAM" id="SSF52540">
    <property type="entry name" value="P-loop containing nucleoside triphosphate hydrolases"/>
    <property type="match status" value="1"/>
</dbReference>
<comment type="similarity">
    <text evidence="4">Belongs to the ABC transporter superfamily. Macrolide exporter (TC 3.A.1.122) family.</text>
</comment>
<dbReference type="FunFam" id="3.40.50.300:FF:000032">
    <property type="entry name" value="Export ABC transporter ATP-binding protein"/>
    <property type="match status" value="1"/>
</dbReference>
<dbReference type="GO" id="GO:0005886">
    <property type="term" value="C:plasma membrane"/>
    <property type="evidence" value="ECO:0007669"/>
    <property type="project" value="TreeGrafter"/>
</dbReference>
<keyword evidence="1" id="KW-0813">Transport</keyword>
<proteinExistence type="inferred from homology"/>
<dbReference type="Proteomes" id="UP000029868">
    <property type="component" value="Unassembled WGS sequence"/>
</dbReference>
<dbReference type="PANTHER" id="PTHR24220">
    <property type="entry name" value="IMPORT ATP-BINDING PROTEIN"/>
    <property type="match status" value="1"/>
</dbReference>
<dbReference type="GO" id="GO:1902495">
    <property type="term" value="C:transmembrane transporter complex"/>
    <property type="evidence" value="ECO:0007669"/>
    <property type="project" value="UniProtKB-ARBA"/>
</dbReference>
<dbReference type="PATRIC" id="fig|28229.3.peg.802"/>
<dbReference type="OrthoDB" id="9801477at2"/>
<dbReference type="InterPro" id="IPR027417">
    <property type="entry name" value="P-loop_NTPase"/>
</dbReference>